<proteinExistence type="predicted"/>
<reference evidence="2" key="1">
    <citation type="submission" date="2020-05" db="EMBL/GenBank/DDBJ databases">
        <title>WGS assembly of Panicum virgatum.</title>
        <authorList>
            <person name="Lovell J.T."/>
            <person name="Jenkins J."/>
            <person name="Shu S."/>
            <person name="Juenger T.E."/>
            <person name="Schmutz J."/>
        </authorList>
    </citation>
    <scope>NUCLEOTIDE SEQUENCE</scope>
    <source>
        <strain evidence="2">AP13</strain>
    </source>
</reference>
<accession>A0A8T0UXZ3</accession>
<dbReference type="EMBL" id="CM029041">
    <property type="protein sequence ID" value="KAG2624949.1"/>
    <property type="molecule type" value="Genomic_DNA"/>
</dbReference>
<dbReference type="AlphaFoldDB" id="A0A8T0UXZ3"/>
<keyword evidence="3" id="KW-1185">Reference proteome</keyword>
<dbReference type="Proteomes" id="UP000823388">
    <property type="component" value="Chromosome 3K"/>
</dbReference>
<gene>
    <name evidence="2" type="ORF">PVAP13_3KG183127</name>
</gene>
<protein>
    <submittedName>
        <fullName evidence="2">Uncharacterized protein</fullName>
    </submittedName>
</protein>
<evidence type="ECO:0000256" key="1">
    <source>
        <dbReference type="SAM" id="MobiDB-lite"/>
    </source>
</evidence>
<organism evidence="2 3">
    <name type="scientific">Panicum virgatum</name>
    <name type="common">Blackwell switchgrass</name>
    <dbReference type="NCBI Taxonomy" id="38727"/>
    <lineage>
        <taxon>Eukaryota</taxon>
        <taxon>Viridiplantae</taxon>
        <taxon>Streptophyta</taxon>
        <taxon>Embryophyta</taxon>
        <taxon>Tracheophyta</taxon>
        <taxon>Spermatophyta</taxon>
        <taxon>Magnoliopsida</taxon>
        <taxon>Liliopsida</taxon>
        <taxon>Poales</taxon>
        <taxon>Poaceae</taxon>
        <taxon>PACMAD clade</taxon>
        <taxon>Panicoideae</taxon>
        <taxon>Panicodae</taxon>
        <taxon>Paniceae</taxon>
        <taxon>Panicinae</taxon>
        <taxon>Panicum</taxon>
        <taxon>Panicum sect. Hiantes</taxon>
    </lineage>
</organism>
<sequence length="78" mass="7894">MSLLVELLSAGGAGCTAVRLELARADANLTGHNLIRHAVQRSLDHPGVVPRPGGSGGGTTTAADGGRRCLSEDDDACQ</sequence>
<evidence type="ECO:0000313" key="2">
    <source>
        <dbReference type="EMBL" id="KAG2624949.1"/>
    </source>
</evidence>
<evidence type="ECO:0000313" key="3">
    <source>
        <dbReference type="Proteomes" id="UP000823388"/>
    </source>
</evidence>
<feature type="region of interest" description="Disordered" evidence="1">
    <location>
        <begin position="42"/>
        <end position="78"/>
    </location>
</feature>
<comment type="caution">
    <text evidence="2">The sequence shown here is derived from an EMBL/GenBank/DDBJ whole genome shotgun (WGS) entry which is preliminary data.</text>
</comment>
<name>A0A8T0UXZ3_PANVG</name>